<feature type="domain" description="F-box" evidence="2">
    <location>
        <begin position="74"/>
        <end position="120"/>
    </location>
</feature>
<feature type="compositionally biased region" description="Polar residues" evidence="1">
    <location>
        <begin position="43"/>
        <end position="55"/>
    </location>
</feature>
<evidence type="ECO:0000259" key="2">
    <source>
        <dbReference type="PROSITE" id="PS50181"/>
    </source>
</evidence>
<reference evidence="4" key="1">
    <citation type="submission" date="2025-08" db="UniProtKB">
        <authorList>
            <consortium name="RefSeq"/>
        </authorList>
    </citation>
    <scope>IDENTIFICATION</scope>
    <source>
        <tissue evidence="4">Leaf</tissue>
    </source>
</reference>
<dbReference type="Gene3D" id="1.20.1280.50">
    <property type="match status" value="1"/>
</dbReference>
<feature type="compositionally biased region" description="Basic residues" evidence="1">
    <location>
        <begin position="22"/>
        <end position="36"/>
    </location>
</feature>
<dbReference type="PANTHER" id="PTHR31672:SF2">
    <property type="entry name" value="F-BOX DOMAIN-CONTAINING PROTEIN"/>
    <property type="match status" value="1"/>
</dbReference>
<feature type="compositionally biased region" description="Basic and acidic residues" evidence="1">
    <location>
        <begin position="12"/>
        <end position="21"/>
    </location>
</feature>
<dbReference type="SMART" id="SM00256">
    <property type="entry name" value="FBOX"/>
    <property type="match status" value="1"/>
</dbReference>
<dbReference type="Pfam" id="PF12937">
    <property type="entry name" value="F-box-like"/>
    <property type="match status" value="1"/>
</dbReference>
<accession>A0A8B8PXZ4</accession>
<protein>
    <submittedName>
        <fullName evidence="4">F-box protein At3g07870-like</fullName>
    </submittedName>
</protein>
<dbReference type="RefSeq" id="XP_030539655.2">
    <property type="nucleotide sequence ID" value="XM_030683795.2"/>
</dbReference>
<dbReference type="KEGG" id="rarg:115747587"/>
<dbReference type="InterPro" id="IPR036047">
    <property type="entry name" value="F-box-like_dom_sf"/>
</dbReference>
<feature type="region of interest" description="Disordered" evidence="1">
    <location>
        <begin position="1"/>
        <end position="77"/>
    </location>
</feature>
<gene>
    <name evidence="4" type="primary">LOC115747587</name>
</gene>
<dbReference type="GeneID" id="115747587"/>
<dbReference type="AlphaFoldDB" id="A0A8B8PXZ4"/>
<feature type="compositionally biased region" description="Basic and acidic residues" evidence="1">
    <location>
        <begin position="56"/>
        <end position="66"/>
    </location>
</feature>
<proteinExistence type="predicted"/>
<evidence type="ECO:0000313" key="4">
    <source>
        <dbReference type="RefSeq" id="XP_030539655.2"/>
    </source>
</evidence>
<dbReference type="InterPro" id="IPR050796">
    <property type="entry name" value="SCF_F-box_component"/>
</dbReference>
<keyword evidence="3" id="KW-1185">Reference proteome</keyword>
<name>A0A8B8PXZ4_9MYRT</name>
<evidence type="ECO:0000256" key="1">
    <source>
        <dbReference type="SAM" id="MobiDB-lite"/>
    </source>
</evidence>
<evidence type="ECO:0000313" key="3">
    <source>
        <dbReference type="Proteomes" id="UP000827889"/>
    </source>
</evidence>
<organism evidence="3 4">
    <name type="scientific">Rhodamnia argentea</name>
    <dbReference type="NCBI Taxonomy" id="178133"/>
    <lineage>
        <taxon>Eukaryota</taxon>
        <taxon>Viridiplantae</taxon>
        <taxon>Streptophyta</taxon>
        <taxon>Embryophyta</taxon>
        <taxon>Tracheophyta</taxon>
        <taxon>Spermatophyta</taxon>
        <taxon>Magnoliopsida</taxon>
        <taxon>eudicotyledons</taxon>
        <taxon>Gunneridae</taxon>
        <taxon>Pentapetalae</taxon>
        <taxon>rosids</taxon>
        <taxon>malvids</taxon>
        <taxon>Myrtales</taxon>
        <taxon>Myrtaceae</taxon>
        <taxon>Myrtoideae</taxon>
        <taxon>Myrteae</taxon>
        <taxon>Australasian group</taxon>
        <taxon>Rhodamnia</taxon>
    </lineage>
</organism>
<dbReference type="InterPro" id="IPR001810">
    <property type="entry name" value="F-box_dom"/>
</dbReference>
<dbReference type="SUPFAM" id="SSF81383">
    <property type="entry name" value="F-box domain"/>
    <property type="match status" value="1"/>
</dbReference>
<dbReference type="PROSITE" id="PS50181">
    <property type="entry name" value="FBOX"/>
    <property type="match status" value="1"/>
</dbReference>
<dbReference type="PANTHER" id="PTHR31672">
    <property type="entry name" value="BNACNNG10540D PROTEIN"/>
    <property type="match status" value="1"/>
</dbReference>
<sequence length="259" mass="29268">MDSCESSFLKEPGSDDKDHRPNHPRRTSRPRNHPPHPHSSSSIQSEPDSGSQSKNGRSDHPRRDHSPSPSQSHGVTIDTLPREIVIHILSRLPAPSLFRAQFVCRSWRVLVQDPLLLQLHRPGAASSHDPTVIFHSDHPLRSQLYFVDDISEGDGRHRLVRKFHPPYSIVTPEFDVVGSSEGLLCLANAMYSDDVYVYNPLAGEYRELLDLEARQRSKEMVLGFGFDETEKDYKAIKIVHRITDRFLPPAAASPLQAHI</sequence>
<dbReference type="Proteomes" id="UP000827889">
    <property type="component" value="Chromosome 10"/>
</dbReference>